<gene>
    <name evidence="2" type="ORF">B0I36DRAFT_317740</name>
</gene>
<sequence>MLILTLIAVLILVKHSRLRLHTELHRWACEKEQMRGNLGSMEMQDHPLVNRVLETQSWAKFFQGNCQCVAIRRQAQSW</sequence>
<reference evidence="2" key="1">
    <citation type="journal article" date="2021" name="Nat. Commun.">
        <title>Genetic determinants of endophytism in the Arabidopsis root mycobiome.</title>
        <authorList>
            <person name="Mesny F."/>
            <person name="Miyauchi S."/>
            <person name="Thiergart T."/>
            <person name="Pickel B."/>
            <person name="Atanasova L."/>
            <person name="Karlsson M."/>
            <person name="Huettel B."/>
            <person name="Barry K.W."/>
            <person name="Haridas S."/>
            <person name="Chen C."/>
            <person name="Bauer D."/>
            <person name="Andreopoulos W."/>
            <person name="Pangilinan J."/>
            <person name="LaButti K."/>
            <person name="Riley R."/>
            <person name="Lipzen A."/>
            <person name="Clum A."/>
            <person name="Drula E."/>
            <person name="Henrissat B."/>
            <person name="Kohler A."/>
            <person name="Grigoriev I.V."/>
            <person name="Martin F.M."/>
            <person name="Hacquard S."/>
        </authorList>
    </citation>
    <scope>NUCLEOTIDE SEQUENCE</scope>
    <source>
        <strain evidence="2">MPI-CAGE-CH-0230</strain>
    </source>
</reference>
<keyword evidence="1" id="KW-0732">Signal</keyword>
<name>A0A9P8Y8X2_9PEZI</name>
<organism evidence="2 3">
    <name type="scientific">Microdochium trichocladiopsis</name>
    <dbReference type="NCBI Taxonomy" id="1682393"/>
    <lineage>
        <taxon>Eukaryota</taxon>
        <taxon>Fungi</taxon>
        <taxon>Dikarya</taxon>
        <taxon>Ascomycota</taxon>
        <taxon>Pezizomycotina</taxon>
        <taxon>Sordariomycetes</taxon>
        <taxon>Xylariomycetidae</taxon>
        <taxon>Xylariales</taxon>
        <taxon>Microdochiaceae</taxon>
        <taxon>Microdochium</taxon>
    </lineage>
</organism>
<feature type="chain" id="PRO_5040194662" description="Secreted protein" evidence="1">
    <location>
        <begin position="19"/>
        <end position="78"/>
    </location>
</feature>
<feature type="signal peptide" evidence="1">
    <location>
        <begin position="1"/>
        <end position="18"/>
    </location>
</feature>
<comment type="caution">
    <text evidence="2">The sequence shown here is derived from an EMBL/GenBank/DDBJ whole genome shotgun (WGS) entry which is preliminary data.</text>
</comment>
<evidence type="ECO:0000313" key="3">
    <source>
        <dbReference type="Proteomes" id="UP000756346"/>
    </source>
</evidence>
<dbReference type="Proteomes" id="UP000756346">
    <property type="component" value="Unassembled WGS sequence"/>
</dbReference>
<protein>
    <recommendedName>
        <fullName evidence="4">Secreted protein</fullName>
    </recommendedName>
</protein>
<dbReference type="AlphaFoldDB" id="A0A9P8Y8X2"/>
<dbReference type="RefSeq" id="XP_046015242.1">
    <property type="nucleotide sequence ID" value="XM_046153196.1"/>
</dbReference>
<dbReference type="EMBL" id="JAGTJQ010000003">
    <property type="protein sequence ID" value="KAH7035149.1"/>
    <property type="molecule type" value="Genomic_DNA"/>
</dbReference>
<evidence type="ECO:0008006" key="4">
    <source>
        <dbReference type="Google" id="ProtNLM"/>
    </source>
</evidence>
<keyword evidence="3" id="KW-1185">Reference proteome</keyword>
<dbReference type="GeneID" id="70182742"/>
<evidence type="ECO:0000313" key="2">
    <source>
        <dbReference type="EMBL" id="KAH7035149.1"/>
    </source>
</evidence>
<accession>A0A9P8Y8X2</accession>
<proteinExistence type="predicted"/>
<evidence type="ECO:0000256" key="1">
    <source>
        <dbReference type="SAM" id="SignalP"/>
    </source>
</evidence>